<dbReference type="AlphaFoldDB" id="A0A7I8LKJ3"/>
<dbReference type="OrthoDB" id="679712at2759"/>
<dbReference type="PANTHER" id="PTHR35046">
    <property type="entry name" value="ZINC KNUCKLE (CCHC-TYPE) FAMILY PROTEIN"/>
    <property type="match status" value="1"/>
</dbReference>
<gene>
    <name evidence="3" type="ORF">SI8410_16020466</name>
</gene>
<dbReference type="CDD" id="cd01647">
    <property type="entry name" value="RT_LTR"/>
    <property type="match status" value="1"/>
</dbReference>
<dbReference type="EMBL" id="LR746279">
    <property type="protein sequence ID" value="CAA7409788.1"/>
    <property type="molecule type" value="Genomic_DNA"/>
</dbReference>
<dbReference type="Gene3D" id="3.30.420.10">
    <property type="entry name" value="Ribonuclease H-like superfamily/Ribonuclease H"/>
    <property type="match status" value="1"/>
</dbReference>
<evidence type="ECO:0000313" key="3">
    <source>
        <dbReference type="EMBL" id="CAA7409788.1"/>
    </source>
</evidence>
<dbReference type="InterPro" id="IPR036397">
    <property type="entry name" value="RNaseH_sf"/>
</dbReference>
<dbReference type="Gene3D" id="3.10.10.10">
    <property type="entry name" value="HIV Type 1 Reverse Transcriptase, subunit A, domain 1"/>
    <property type="match status" value="1"/>
</dbReference>
<dbReference type="InterPro" id="IPR043128">
    <property type="entry name" value="Rev_trsase/Diguanyl_cyclase"/>
</dbReference>
<sequence length="616" mass="69907">MSCCFVEDSRVILGIFTHGLSLRLWNEVLKSNPSEVDEAYRIVEHMKRPAEDTQFTPPPITTKIVSTRSTQTPTIAPTRTSVGNGRTTLVTSVGSAPPPHPPPADTIDRATTASQAHITCFKCKGKWHRMSQCPSLNLLIEIEELGSGSHEDDVFVGNDVYIADEGLAEYQVLQRAGLSTISHLAPYDVSWIDATTLPLFDYDVQLMGRANTCSFMYRDHRLVWYPHTNKPAPKCDLKSRIGLIVMKGPAFQHEITSDIDGSPTCFALTLDTRDDTTLTSSSPEVKGMLLEYIDVLLEELPRELPPLRHIQHAIDLVPKVSLSNLLHYRMEPAKYEELSRQVQEFLDKGLIQPSLSPCAVPTLLAPKKNGTWRMCCDSRTINSITVKYRFLIPRLQDLFDMMIGATIFSKIDVRSGYHQVKICLGDKWKTAFKIKEGMYEWKFVVVYFDDILVYNGTRDSHLQHLRQVFEALRQEKLYAHPKKCSFFTSGVMFLGFVVRTIVTWPRPGSMHDIRSFIGLATFYHHFIQDLMCALAKQVKKNAGLYTPLLVPTRPWDDVNMDFILGLPFSKMTHFMPCSKTPDASKVASLYFREIVRLHGLPKSIVSDRDIRFTSHF</sequence>
<evidence type="ECO:0000256" key="1">
    <source>
        <dbReference type="SAM" id="MobiDB-lite"/>
    </source>
</evidence>
<protein>
    <recommendedName>
        <fullName evidence="2">Reverse transcriptase domain-containing protein</fullName>
    </recommendedName>
</protein>
<name>A0A7I8LKJ3_SPIIN</name>
<feature type="domain" description="Reverse transcriptase" evidence="2">
    <location>
        <begin position="366"/>
        <end position="441"/>
    </location>
</feature>
<dbReference type="Proteomes" id="UP000663760">
    <property type="component" value="Chromosome 16"/>
</dbReference>
<evidence type="ECO:0000313" key="4">
    <source>
        <dbReference type="Proteomes" id="UP000663760"/>
    </source>
</evidence>
<evidence type="ECO:0000259" key="2">
    <source>
        <dbReference type="Pfam" id="PF00078"/>
    </source>
</evidence>
<dbReference type="InterPro" id="IPR012337">
    <property type="entry name" value="RNaseH-like_sf"/>
</dbReference>
<dbReference type="Pfam" id="PF00078">
    <property type="entry name" value="RVT_1"/>
    <property type="match status" value="2"/>
</dbReference>
<dbReference type="InterPro" id="IPR000477">
    <property type="entry name" value="RT_dom"/>
</dbReference>
<dbReference type="FunFam" id="3.30.70.270:FF:000003">
    <property type="entry name" value="Transposon Ty3-G Gag-Pol polyprotein"/>
    <property type="match status" value="1"/>
</dbReference>
<keyword evidence="4" id="KW-1185">Reference proteome</keyword>
<dbReference type="GO" id="GO:0003676">
    <property type="term" value="F:nucleic acid binding"/>
    <property type="evidence" value="ECO:0007669"/>
    <property type="project" value="InterPro"/>
</dbReference>
<accession>A0A7I8LKJ3</accession>
<organism evidence="3 4">
    <name type="scientific">Spirodela intermedia</name>
    <name type="common">Intermediate duckweed</name>
    <dbReference type="NCBI Taxonomy" id="51605"/>
    <lineage>
        <taxon>Eukaryota</taxon>
        <taxon>Viridiplantae</taxon>
        <taxon>Streptophyta</taxon>
        <taxon>Embryophyta</taxon>
        <taxon>Tracheophyta</taxon>
        <taxon>Spermatophyta</taxon>
        <taxon>Magnoliopsida</taxon>
        <taxon>Liliopsida</taxon>
        <taxon>Araceae</taxon>
        <taxon>Lemnoideae</taxon>
        <taxon>Spirodela</taxon>
    </lineage>
</organism>
<dbReference type="SUPFAM" id="SSF56672">
    <property type="entry name" value="DNA/RNA polymerases"/>
    <property type="match status" value="1"/>
</dbReference>
<dbReference type="SUPFAM" id="SSF53098">
    <property type="entry name" value="Ribonuclease H-like"/>
    <property type="match status" value="1"/>
</dbReference>
<feature type="domain" description="Reverse transcriptase" evidence="2">
    <location>
        <begin position="443"/>
        <end position="497"/>
    </location>
</feature>
<feature type="region of interest" description="Disordered" evidence="1">
    <location>
        <begin position="66"/>
        <end position="86"/>
    </location>
</feature>
<reference evidence="3" key="1">
    <citation type="submission" date="2020-02" db="EMBL/GenBank/DDBJ databases">
        <authorList>
            <person name="Scholz U."/>
            <person name="Mascher M."/>
            <person name="Fiebig A."/>
        </authorList>
    </citation>
    <scope>NUCLEOTIDE SEQUENCE</scope>
</reference>
<dbReference type="InterPro" id="IPR043502">
    <property type="entry name" value="DNA/RNA_pol_sf"/>
</dbReference>
<dbReference type="PANTHER" id="PTHR35046:SF9">
    <property type="entry name" value="RNA-DIRECTED DNA POLYMERASE"/>
    <property type="match status" value="1"/>
</dbReference>
<dbReference type="Gene3D" id="3.30.70.270">
    <property type="match status" value="2"/>
</dbReference>
<proteinExistence type="predicted"/>